<dbReference type="EMBL" id="JAOPGA020000943">
    <property type="protein sequence ID" value="KAL0483168.1"/>
    <property type="molecule type" value="Genomic_DNA"/>
</dbReference>
<dbReference type="Proteomes" id="UP001431209">
    <property type="component" value="Unassembled WGS sequence"/>
</dbReference>
<name>A0AAW2Z091_9EUKA</name>
<dbReference type="Gene3D" id="1.20.200.10">
    <property type="entry name" value="Fumarase/aspartase (Central domain)"/>
    <property type="match status" value="1"/>
</dbReference>
<dbReference type="EC" id="4.2.1.2" evidence="2"/>
<dbReference type="GO" id="GO:0004333">
    <property type="term" value="F:fumarate hydratase activity"/>
    <property type="evidence" value="ECO:0007669"/>
    <property type="project" value="UniProtKB-EC"/>
</dbReference>
<keyword evidence="3" id="KW-0456">Lyase</keyword>
<gene>
    <name evidence="6" type="ORF">AKO1_014829</name>
</gene>
<protein>
    <recommendedName>
        <fullName evidence="2">fumarate hydratase</fullName>
        <ecNumber evidence="2">4.2.1.2</ecNumber>
    </recommendedName>
</protein>
<dbReference type="InterPro" id="IPR000362">
    <property type="entry name" value="Fumarate_lyase_fam"/>
</dbReference>
<proteinExistence type="inferred from homology"/>
<comment type="caution">
    <text evidence="6">The sequence shown here is derived from an EMBL/GenBank/DDBJ whole genome shotgun (WGS) entry which is preliminary data.</text>
</comment>
<dbReference type="InterPro" id="IPR008948">
    <property type="entry name" value="L-Aspartase-like"/>
</dbReference>
<dbReference type="Gene3D" id="1.10.275.10">
    <property type="entry name" value="Fumarase/aspartase (N-terminal domain)"/>
    <property type="match status" value="1"/>
</dbReference>
<dbReference type="InterPro" id="IPR024083">
    <property type="entry name" value="Fumarase/histidase_N"/>
</dbReference>
<dbReference type="Gene3D" id="1.10.40.30">
    <property type="entry name" value="Fumarase/aspartase (C-terminal domain)"/>
    <property type="match status" value="1"/>
</dbReference>
<dbReference type="GO" id="GO:0006099">
    <property type="term" value="P:tricarboxylic acid cycle"/>
    <property type="evidence" value="ECO:0007669"/>
    <property type="project" value="InterPro"/>
</dbReference>
<dbReference type="HAMAP" id="MF_00743">
    <property type="entry name" value="FumaraseC"/>
    <property type="match status" value="1"/>
</dbReference>
<dbReference type="InterPro" id="IPR020557">
    <property type="entry name" value="Fumarate_lyase_CS"/>
</dbReference>
<dbReference type="GO" id="GO:0006106">
    <property type="term" value="P:fumarate metabolic process"/>
    <property type="evidence" value="ECO:0007669"/>
    <property type="project" value="InterPro"/>
</dbReference>
<evidence type="ECO:0000313" key="6">
    <source>
        <dbReference type="EMBL" id="KAL0483168.1"/>
    </source>
</evidence>
<dbReference type="CDD" id="cd01362">
    <property type="entry name" value="Fumarase_classII"/>
    <property type="match status" value="1"/>
</dbReference>
<sequence length="474" mass="51791">MSAGDQEFRTESDTMGSIQVPMNKYWGAQTQRSLENFRIGDSRERMPIEVIHSYGTLKKAAARINFKYGGLDEKLTNVIEQVSTELEQGKLDDHFPLVIWQTGSGTQSNMNVNEVLANRASEILGGGKGSKLVHPNDHVNRGQSSNDTFPTAMNIAIAVQAHKVLLPAMKKLHAALLEKSKKFENLIKIGRTHTMDAVPMTVGQEFGAWAAQVEYSIERVEVQGLPRMYELALGGTAVGTGLNSYEGFAEDVCEEISKLTGLPFKSARNKFEALASNDAAVFLHGALNTFAISCMKLANDLRFLGSGPRCGLNELLLPQNEPGSSIMPGKVNPTQCEAMTMVCAQVMGNNTTVSVAGSNGHFQLNVFKPVILSNLLQSIRLLGDASDSFVDHCVKDLEANEEQITKYVTQSLMLVTALNPKIGYDNAAKVAKKAHKENLSLKESAVSLGLLTEKEFDQYVRPELMLGPEKVNKK</sequence>
<dbReference type="PANTHER" id="PTHR11444:SF1">
    <property type="entry name" value="FUMARATE HYDRATASE, MITOCHONDRIAL"/>
    <property type="match status" value="1"/>
</dbReference>
<dbReference type="GO" id="GO:0005739">
    <property type="term" value="C:mitochondrion"/>
    <property type="evidence" value="ECO:0007669"/>
    <property type="project" value="TreeGrafter"/>
</dbReference>
<dbReference type="SUPFAM" id="SSF48557">
    <property type="entry name" value="L-aspartase-like"/>
    <property type="match status" value="1"/>
</dbReference>
<dbReference type="NCBIfam" id="NF008909">
    <property type="entry name" value="PRK12273.1"/>
    <property type="match status" value="1"/>
</dbReference>
<evidence type="ECO:0000313" key="7">
    <source>
        <dbReference type="Proteomes" id="UP001431209"/>
    </source>
</evidence>
<feature type="domain" description="Fumarase C C-terminal" evidence="5">
    <location>
        <begin position="414"/>
        <end position="466"/>
    </location>
</feature>
<dbReference type="Pfam" id="PF00206">
    <property type="entry name" value="Lyase_1"/>
    <property type="match status" value="1"/>
</dbReference>
<dbReference type="PRINTS" id="PR00149">
    <property type="entry name" value="FUMRATELYASE"/>
</dbReference>
<dbReference type="FunFam" id="1.10.40.30:FF:000002">
    <property type="entry name" value="Fumarate hydratase class II"/>
    <property type="match status" value="1"/>
</dbReference>
<dbReference type="AlphaFoldDB" id="A0AAW2Z091"/>
<organism evidence="6 7">
    <name type="scientific">Acrasis kona</name>
    <dbReference type="NCBI Taxonomy" id="1008807"/>
    <lineage>
        <taxon>Eukaryota</taxon>
        <taxon>Discoba</taxon>
        <taxon>Heterolobosea</taxon>
        <taxon>Tetramitia</taxon>
        <taxon>Eutetramitia</taxon>
        <taxon>Acrasidae</taxon>
        <taxon>Acrasis</taxon>
    </lineage>
</organism>
<dbReference type="NCBIfam" id="TIGR00979">
    <property type="entry name" value="fumC_II"/>
    <property type="match status" value="1"/>
</dbReference>
<dbReference type="Pfam" id="PF10415">
    <property type="entry name" value="FumaraseC_C"/>
    <property type="match status" value="1"/>
</dbReference>
<evidence type="ECO:0000256" key="1">
    <source>
        <dbReference type="ARBA" id="ARBA00009084"/>
    </source>
</evidence>
<keyword evidence="7" id="KW-1185">Reference proteome</keyword>
<dbReference type="PANTHER" id="PTHR11444">
    <property type="entry name" value="ASPARTATEAMMONIA/ARGININOSUCCINATE/ADENYLOSUCCINATE LYASE"/>
    <property type="match status" value="1"/>
</dbReference>
<evidence type="ECO:0000256" key="3">
    <source>
        <dbReference type="ARBA" id="ARBA00023239"/>
    </source>
</evidence>
<evidence type="ECO:0000259" key="4">
    <source>
        <dbReference type="Pfam" id="PF00206"/>
    </source>
</evidence>
<feature type="domain" description="Fumarate lyase N-terminal" evidence="4">
    <location>
        <begin position="16"/>
        <end position="348"/>
    </location>
</feature>
<dbReference type="FunFam" id="1.10.275.10:FF:000001">
    <property type="entry name" value="Fumarate hydratase, mitochondrial"/>
    <property type="match status" value="1"/>
</dbReference>
<dbReference type="PROSITE" id="PS00163">
    <property type="entry name" value="FUMARATE_LYASES"/>
    <property type="match status" value="1"/>
</dbReference>
<dbReference type="InterPro" id="IPR018951">
    <property type="entry name" value="Fumarase_C_C"/>
</dbReference>
<evidence type="ECO:0000259" key="5">
    <source>
        <dbReference type="Pfam" id="PF10415"/>
    </source>
</evidence>
<dbReference type="GO" id="GO:0006108">
    <property type="term" value="P:malate metabolic process"/>
    <property type="evidence" value="ECO:0007669"/>
    <property type="project" value="TreeGrafter"/>
</dbReference>
<reference evidence="6 7" key="1">
    <citation type="submission" date="2024-03" db="EMBL/GenBank/DDBJ databases">
        <title>The Acrasis kona genome and developmental transcriptomes reveal deep origins of eukaryotic multicellular pathways.</title>
        <authorList>
            <person name="Sheikh S."/>
            <person name="Fu C.-J."/>
            <person name="Brown M.W."/>
            <person name="Baldauf S.L."/>
        </authorList>
    </citation>
    <scope>NUCLEOTIDE SEQUENCE [LARGE SCALE GENOMIC DNA]</scope>
    <source>
        <strain evidence="6 7">ATCC MYA-3509</strain>
    </source>
</reference>
<accession>A0AAW2Z091</accession>
<evidence type="ECO:0000256" key="2">
    <source>
        <dbReference type="ARBA" id="ARBA00012921"/>
    </source>
</evidence>
<dbReference type="FunFam" id="1.20.200.10:FF:000001">
    <property type="entry name" value="Fumarate hydratase, mitochondrial"/>
    <property type="match status" value="1"/>
</dbReference>
<dbReference type="InterPro" id="IPR005677">
    <property type="entry name" value="Fum_hydII"/>
</dbReference>
<dbReference type="InterPro" id="IPR022761">
    <property type="entry name" value="Fumarate_lyase_N"/>
</dbReference>
<comment type="similarity">
    <text evidence="1">Belongs to the class-II fumarase/aspartase family. Fumarase subfamily.</text>
</comment>